<accession>A0A2A2HUL6</accession>
<dbReference type="Pfam" id="PF01436">
    <property type="entry name" value="NHL"/>
    <property type="match status" value="4"/>
</dbReference>
<dbReference type="PANTHER" id="PTHR10680">
    <property type="entry name" value="PEPTIDYL-GLYCINE ALPHA-AMIDATING MONOOXYGENASE"/>
    <property type="match status" value="1"/>
</dbReference>
<name>A0A2A2HUL6_9EURY</name>
<evidence type="ECO:0000313" key="6">
    <source>
        <dbReference type="Proteomes" id="UP000218164"/>
    </source>
</evidence>
<dbReference type="EMBL" id="LMVP01000146">
    <property type="protein sequence ID" value="PAV12998.1"/>
    <property type="molecule type" value="Genomic_DNA"/>
</dbReference>
<dbReference type="PROSITE" id="PS51125">
    <property type="entry name" value="NHL"/>
    <property type="match status" value="4"/>
</dbReference>
<dbReference type="AlphaFoldDB" id="A0A2A2HUL6"/>
<feature type="transmembrane region" description="Helical" evidence="4">
    <location>
        <begin position="329"/>
        <end position="348"/>
    </location>
</feature>
<dbReference type="PANTHER" id="PTHR10680:SF28">
    <property type="entry name" value="SMP-30_GLUCONOLACTONASE_LRE-LIKE REGION DOMAIN-CONTAINING PROTEIN"/>
    <property type="match status" value="1"/>
</dbReference>
<gene>
    <name evidence="5" type="ORF">ASJ81_04530</name>
</gene>
<organism evidence="5 6">
    <name type="scientific">Methanosarcina spelaei</name>
    <dbReference type="NCBI Taxonomy" id="1036679"/>
    <lineage>
        <taxon>Archaea</taxon>
        <taxon>Methanobacteriati</taxon>
        <taxon>Methanobacteriota</taxon>
        <taxon>Stenosarchaea group</taxon>
        <taxon>Methanomicrobia</taxon>
        <taxon>Methanosarcinales</taxon>
        <taxon>Methanosarcinaceae</taxon>
        <taxon>Methanosarcina</taxon>
    </lineage>
</organism>
<keyword evidence="6" id="KW-1185">Reference proteome</keyword>
<keyword evidence="2" id="KW-0677">Repeat</keyword>
<protein>
    <recommendedName>
        <fullName evidence="7">6-bladed beta-propeller</fullName>
    </recommendedName>
</protein>
<dbReference type="GO" id="GO:0005576">
    <property type="term" value="C:extracellular region"/>
    <property type="evidence" value="ECO:0007669"/>
    <property type="project" value="TreeGrafter"/>
</dbReference>
<dbReference type="InterPro" id="IPR011042">
    <property type="entry name" value="6-blade_b-propeller_TolB-like"/>
</dbReference>
<keyword evidence="4" id="KW-1133">Transmembrane helix</keyword>
<keyword evidence="4" id="KW-0472">Membrane</keyword>
<dbReference type="OrthoDB" id="295891at2157"/>
<sequence>MKCQQVNVSRKILFCLVLLFIGLMSAYVAHAETYNFVKKWNSQGNNNAFSYPRSIAVDSSGYVYVAFLHKNRIEKFDSNGTFLTAWGSYGTGNGQFEEPSGVAVDSSGNVYVVDPSNNRIEKFNSTGGYLTQWVCNGSGYEHIYGHYSCTSGIAVDSLGNVYADNPHNSLIQKFDSNGRYLTQWGSLGTGNGQFNGSIGVAVDSSGNVYVADQYNNRIQKFDSNGTFLTQWGSSGSGNGKFKNPSGIAVDSSDNVYVADSSNNRIQKFDSNGNYITQWGSYGTGNGQFNEPFGVAVDSLGNVYVADHSILCIQKFAPNISKSTTNFIDFPSIIVPVAAMLVLTVIFRYKKW</sequence>
<dbReference type="Proteomes" id="UP000218164">
    <property type="component" value="Unassembled WGS sequence"/>
</dbReference>
<evidence type="ECO:0000256" key="1">
    <source>
        <dbReference type="ARBA" id="ARBA00022729"/>
    </source>
</evidence>
<proteinExistence type="predicted"/>
<evidence type="ECO:0000256" key="3">
    <source>
        <dbReference type="ARBA" id="ARBA00023180"/>
    </source>
</evidence>
<dbReference type="SUPFAM" id="SSF101898">
    <property type="entry name" value="NHL repeat"/>
    <property type="match status" value="1"/>
</dbReference>
<keyword evidence="4" id="KW-0812">Transmembrane</keyword>
<keyword evidence="3" id="KW-0325">Glycoprotein</keyword>
<dbReference type="InterPro" id="IPR001258">
    <property type="entry name" value="NHL_repeat"/>
</dbReference>
<evidence type="ECO:0000256" key="2">
    <source>
        <dbReference type="ARBA" id="ARBA00022737"/>
    </source>
</evidence>
<evidence type="ECO:0008006" key="7">
    <source>
        <dbReference type="Google" id="ProtNLM"/>
    </source>
</evidence>
<comment type="caution">
    <text evidence="5">The sequence shown here is derived from an EMBL/GenBank/DDBJ whole genome shotgun (WGS) entry which is preliminary data.</text>
</comment>
<reference evidence="5 6" key="1">
    <citation type="journal article" date="2017" name="BMC Genomics">
        <title>Genomic analysis of methanogenic archaea reveals a shift towards energy conservation.</title>
        <authorList>
            <person name="Gilmore S.P."/>
            <person name="Henske J.K."/>
            <person name="Sexton J.A."/>
            <person name="Solomon K.V."/>
            <person name="Seppala S."/>
            <person name="Yoo J.I."/>
            <person name="Huyett L.M."/>
            <person name="Pressman A."/>
            <person name="Cogan J.Z."/>
            <person name="Kivenson V."/>
            <person name="Peng X."/>
            <person name="Tan Y."/>
            <person name="Valentine D.L."/>
            <person name="O'Malley M.A."/>
        </authorList>
    </citation>
    <scope>NUCLEOTIDE SEQUENCE [LARGE SCALE GENOMIC DNA]</scope>
    <source>
        <strain evidence="5 6">MC-15</strain>
    </source>
</reference>
<dbReference type="CDD" id="cd14955">
    <property type="entry name" value="NHL_like_4"/>
    <property type="match status" value="1"/>
</dbReference>
<evidence type="ECO:0000256" key="4">
    <source>
        <dbReference type="SAM" id="Phobius"/>
    </source>
</evidence>
<evidence type="ECO:0000313" key="5">
    <source>
        <dbReference type="EMBL" id="PAV12998.1"/>
    </source>
</evidence>
<dbReference type="Gene3D" id="2.120.10.30">
    <property type="entry name" value="TolB, C-terminal domain"/>
    <property type="match status" value="3"/>
</dbReference>
<keyword evidence="1" id="KW-0732">Signal</keyword>